<evidence type="ECO:0000256" key="2">
    <source>
        <dbReference type="ARBA" id="ARBA00023015"/>
    </source>
</evidence>
<comment type="caution">
    <text evidence="9">The sequence shown here is derived from an EMBL/GenBank/DDBJ whole genome shotgun (WGS) entry which is preliminary data.</text>
</comment>
<dbReference type="NCBIfam" id="TIGR02983">
    <property type="entry name" value="SigE-fam_strep"/>
    <property type="match status" value="1"/>
</dbReference>
<dbReference type="PANTHER" id="PTHR43133">
    <property type="entry name" value="RNA POLYMERASE ECF-TYPE SIGMA FACTO"/>
    <property type="match status" value="1"/>
</dbReference>
<dbReference type="InterPro" id="IPR013324">
    <property type="entry name" value="RNA_pol_sigma_r3/r4-like"/>
</dbReference>
<keyword evidence="5" id="KW-0804">Transcription</keyword>
<dbReference type="Gene3D" id="1.10.1740.10">
    <property type="match status" value="1"/>
</dbReference>
<feature type="compositionally biased region" description="Low complexity" evidence="6">
    <location>
        <begin position="181"/>
        <end position="197"/>
    </location>
</feature>
<dbReference type="AlphaFoldDB" id="A0A7Y9RR40"/>
<dbReference type="InterPro" id="IPR013249">
    <property type="entry name" value="RNA_pol_sigma70_r4_t2"/>
</dbReference>
<dbReference type="InterPro" id="IPR007627">
    <property type="entry name" value="RNA_pol_sigma70_r2"/>
</dbReference>
<evidence type="ECO:0000256" key="6">
    <source>
        <dbReference type="SAM" id="MobiDB-lite"/>
    </source>
</evidence>
<dbReference type="InterPro" id="IPR036388">
    <property type="entry name" value="WH-like_DNA-bd_sf"/>
</dbReference>
<dbReference type="GO" id="GO:0006352">
    <property type="term" value="P:DNA-templated transcription initiation"/>
    <property type="evidence" value="ECO:0007669"/>
    <property type="project" value="InterPro"/>
</dbReference>
<dbReference type="Gene3D" id="1.10.10.10">
    <property type="entry name" value="Winged helix-like DNA-binding domain superfamily/Winged helix DNA-binding domain"/>
    <property type="match status" value="1"/>
</dbReference>
<feature type="domain" description="RNA polymerase sigma factor 70 region 4 type 2" evidence="8">
    <location>
        <begin position="116"/>
        <end position="166"/>
    </location>
</feature>
<evidence type="ECO:0000256" key="4">
    <source>
        <dbReference type="ARBA" id="ARBA00023125"/>
    </source>
</evidence>
<dbReference type="SUPFAM" id="SSF88659">
    <property type="entry name" value="Sigma3 and sigma4 domains of RNA polymerase sigma factors"/>
    <property type="match status" value="1"/>
</dbReference>
<dbReference type="NCBIfam" id="TIGR02937">
    <property type="entry name" value="sigma70-ECF"/>
    <property type="match status" value="1"/>
</dbReference>
<keyword evidence="3" id="KW-0731">Sigma factor</keyword>
<dbReference type="PANTHER" id="PTHR43133:SF50">
    <property type="entry name" value="ECF RNA POLYMERASE SIGMA FACTOR SIGM"/>
    <property type="match status" value="1"/>
</dbReference>
<dbReference type="CDD" id="cd06171">
    <property type="entry name" value="Sigma70_r4"/>
    <property type="match status" value="1"/>
</dbReference>
<dbReference type="Pfam" id="PF08281">
    <property type="entry name" value="Sigma70_r4_2"/>
    <property type="match status" value="1"/>
</dbReference>
<dbReference type="InterPro" id="IPR014284">
    <property type="entry name" value="RNA_pol_sigma-70_dom"/>
</dbReference>
<protein>
    <submittedName>
        <fullName evidence="9">RNA polymerase sigma-70 factor (Sigma-E family)</fullName>
    </submittedName>
</protein>
<sequence>MQATPEQRPTRRSRVDEEFAAYMAARQASLLRTAYLLSGDRHTAEDLAQTALAKLYLSWDKVRDQGSLDGYVRRIMVNELNSLWRRPWKRREHSTDLVPDVEVHRDEYDEGQAAAVWSFVQTLPTKQRAVVVLRYYEGLSEAEIAETLGISPGTVKSQASRALAALRVRVPAGLDPRDTPTDTGIDTSTDGTDTRTQTLEEGR</sequence>
<accession>A0A7Y9RR40</accession>
<dbReference type="Pfam" id="PF04542">
    <property type="entry name" value="Sigma70_r2"/>
    <property type="match status" value="1"/>
</dbReference>
<dbReference type="Proteomes" id="UP000544110">
    <property type="component" value="Unassembled WGS sequence"/>
</dbReference>
<dbReference type="GO" id="GO:0016987">
    <property type="term" value="F:sigma factor activity"/>
    <property type="evidence" value="ECO:0007669"/>
    <property type="project" value="UniProtKB-KW"/>
</dbReference>
<comment type="similarity">
    <text evidence="1">Belongs to the sigma-70 factor family. ECF subfamily.</text>
</comment>
<feature type="domain" description="RNA polymerase sigma-70 region 2" evidence="7">
    <location>
        <begin position="28"/>
        <end position="88"/>
    </location>
</feature>
<evidence type="ECO:0000256" key="5">
    <source>
        <dbReference type="ARBA" id="ARBA00023163"/>
    </source>
</evidence>
<evidence type="ECO:0000256" key="3">
    <source>
        <dbReference type="ARBA" id="ARBA00023082"/>
    </source>
</evidence>
<reference evidence="9 10" key="1">
    <citation type="submission" date="2020-07" db="EMBL/GenBank/DDBJ databases">
        <title>Sequencing the genomes of 1000 actinobacteria strains.</title>
        <authorList>
            <person name="Klenk H.-P."/>
        </authorList>
    </citation>
    <scope>NUCLEOTIDE SEQUENCE [LARGE SCALE GENOMIC DNA]</scope>
    <source>
        <strain evidence="9 10">DSM 24552</strain>
    </source>
</reference>
<keyword evidence="10" id="KW-1185">Reference proteome</keyword>
<dbReference type="InterPro" id="IPR039425">
    <property type="entry name" value="RNA_pol_sigma-70-like"/>
</dbReference>
<dbReference type="EMBL" id="JACCAC010000001">
    <property type="protein sequence ID" value="NYG55027.1"/>
    <property type="molecule type" value="Genomic_DNA"/>
</dbReference>
<keyword evidence="2" id="KW-0805">Transcription regulation</keyword>
<dbReference type="InterPro" id="IPR013325">
    <property type="entry name" value="RNA_pol_sigma_r2"/>
</dbReference>
<evidence type="ECO:0000313" key="10">
    <source>
        <dbReference type="Proteomes" id="UP000544110"/>
    </source>
</evidence>
<dbReference type="SUPFAM" id="SSF88946">
    <property type="entry name" value="Sigma2 domain of RNA polymerase sigma factors"/>
    <property type="match status" value="1"/>
</dbReference>
<proteinExistence type="inferred from homology"/>
<evidence type="ECO:0000259" key="7">
    <source>
        <dbReference type="Pfam" id="PF04542"/>
    </source>
</evidence>
<feature type="region of interest" description="Disordered" evidence="6">
    <location>
        <begin position="172"/>
        <end position="203"/>
    </location>
</feature>
<dbReference type="RefSeq" id="WP_343049147.1">
    <property type="nucleotide sequence ID" value="NZ_JACCAC010000001.1"/>
</dbReference>
<evidence type="ECO:0000313" key="9">
    <source>
        <dbReference type="EMBL" id="NYG55027.1"/>
    </source>
</evidence>
<name>A0A7Y9RR40_9ACTN</name>
<organism evidence="9 10">
    <name type="scientific">Nocardioides perillae</name>
    <dbReference type="NCBI Taxonomy" id="1119534"/>
    <lineage>
        <taxon>Bacteria</taxon>
        <taxon>Bacillati</taxon>
        <taxon>Actinomycetota</taxon>
        <taxon>Actinomycetes</taxon>
        <taxon>Propionibacteriales</taxon>
        <taxon>Nocardioidaceae</taxon>
        <taxon>Nocardioides</taxon>
    </lineage>
</organism>
<dbReference type="InterPro" id="IPR014325">
    <property type="entry name" value="RNA_pol_sigma-E_actinobac"/>
</dbReference>
<keyword evidence="4" id="KW-0238">DNA-binding</keyword>
<gene>
    <name evidence="9" type="ORF">BJ989_001331</name>
</gene>
<evidence type="ECO:0000259" key="8">
    <source>
        <dbReference type="Pfam" id="PF08281"/>
    </source>
</evidence>
<evidence type="ECO:0000256" key="1">
    <source>
        <dbReference type="ARBA" id="ARBA00010641"/>
    </source>
</evidence>
<dbReference type="GO" id="GO:0003677">
    <property type="term" value="F:DNA binding"/>
    <property type="evidence" value="ECO:0007669"/>
    <property type="project" value="UniProtKB-KW"/>
</dbReference>